<organism evidence="1 2">
    <name type="scientific">Mucor circinelloides f. circinelloides (strain 1006PhL)</name>
    <name type="common">Mucormycosis agent</name>
    <name type="synonym">Calyptromyces circinelloides</name>
    <dbReference type="NCBI Taxonomy" id="1220926"/>
    <lineage>
        <taxon>Eukaryota</taxon>
        <taxon>Fungi</taxon>
        <taxon>Fungi incertae sedis</taxon>
        <taxon>Mucoromycota</taxon>
        <taxon>Mucoromycotina</taxon>
        <taxon>Mucoromycetes</taxon>
        <taxon>Mucorales</taxon>
        <taxon>Mucorineae</taxon>
        <taxon>Mucoraceae</taxon>
        <taxon>Mucor</taxon>
    </lineage>
</organism>
<evidence type="ECO:0000313" key="2">
    <source>
        <dbReference type="Proteomes" id="UP000014254"/>
    </source>
</evidence>
<reference evidence="2" key="1">
    <citation type="submission" date="2013-05" db="EMBL/GenBank/DDBJ databases">
        <title>The Genome sequence of Mucor circinelloides f. circinelloides 1006PhL.</title>
        <authorList>
            <consortium name="The Broad Institute Genomics Platform"/>
            <person name="Cuomo C."/>
            <person name="Earl A."/>
            <person name="Findley K."/>
            <person name="Lee S.C."/>
            <person name="Walker B."/>
            <person name="Young S."/>
            <person name="Zeng Q."/>
            <person name="Gargeya S."/>
            <person name="Fitzgerald M."/>
            <person name="Haas B."/>
            <person name="Abouelleil A."/>
            <person name="Allen A.W."/>
            <person name="Alvarado L."/>
            <person name="Arachchi H.M."/>
            <person name="Berlin A.M."/>
            <person name="Chapman S.B."/>
            <person name="Gainer-Dewar J."/>
            <person name="Goldberg J."/>
            <person name="Griggs A."/>
            <person name="Gujja S."/>
            <person name="Hansen M."/>
            <person name="Howarth C."/>
            <person name="Imamovic A."/>
            <person name="Ireland A."/>
            <person name="Larimer J."/>
            <person name="McCowan C."/>
            <person name="Murphy C."/>
            <person name="Pearson M."/>
            <person name="Poon T.W."/>
            <person name="Priest M."/>
            <person name="Roberts A."/>
            <person name="Saif S."/>
            <person name="Shea T."/>
            <person name="Sisk P."/>
            <person name="Sykes S."/>
            <person name="Wortman J."/>
            <person name="Nusbaum C."/>
            <person name="Birren B."/>
        </authorList>
    </citation>
    <scope>NUCLEOTIDE SEQUENCE [LARGE SCALE GENOMIC DNA]</scope>
    <source>
        <strain evidence="2">1006PhL</strain>
    </source>
</reference>
<dbReference type="EMBL" id="KE123937">
    <property type="protein sequence ID" value="EPB89262.1"/>
    <property type="molecule type" value="Genomic_DNA"/>
</dbReference>
<accession>S2JLA8</accession>
<keyword evidence="2" id="KW-1185">Reference proteome</keyword>
<evidence type="ECO:0000313" key="1">
    <source>
        <dbReference type="EMBL" id="EPB89262.1"/>
    </source>
</evidence>
<dbReference type="eggNOG" id="ENOG502TADB">
    <property type="taxonomic scope" value="Eukaryota"/>
</dbReference>
<name>S2JLA8_MUCC1</name>
<dbReference type="OrthoDB" id="2254071at2759"/>
<protein>
    <submittedName>
        <fullName evidence="1">Uncharacterized protein</fullName>
    </submittedName>
</protein>
<gene>
    <name evidence="1" type="ORF">HMPREF1544_03886</name>
</gene>
<dbReference type="VEuPathDB" id="FungiDB:HMPREF1544_03886"/>
<proteinExistence type="predicted"/>
<dbReference type="AlphaFoldDB" id="S2JLA8"/>
<sequence length="521" mass="60916">MPKQPTKPCLKKLKGSLEIKPEQRQEFDIPAGLFSNCVKDWPNVKKVVDAYLNDTTETKEDSPIDFYNLLIETLEKIKAGTIDDNVLLSDYCKRLIVFFKHEQISKKMKQYYLHQFTIYRMNMNQRALTLQSRNAALVATREESLYLEDEMIARIENRGKKRQYEETEAADEENSQEEYGCVIEKTSMILDESFDSVEKHPNVRSYYNYFVGDQKQGWTLEGQSHWITKDGFNVSQILFQYRLESYRAAKMMLDLSDERVLSLSFIFLINEKDSNEGFINLIKEEEEDVRTSLPTVSRLPTNEQGMMMAYKIDECNGDQQQVKRCLALLHVQHWNPEEEATVYFDILNAFSKQKFLIMESIRNTKSPSIFLARKIEIKKKEKLFTPNDSDKIKINLEMQVMLNDLIKMNIDEPVVYGLTIQDHSCYLYEMKLEYNCQYISRVIQKFYLPRDLSDVCLVPRVTSIFLTVKNLVDQVIIKINQKKKGVSPLNSYTREGMKMPVAIKDPVSYMINNQSDDLVPP</sequence>
<dbReference type="InParanoid" id="S2JLA8"/>
<dbReference type="Proteomes" id="UP000014254">
    <property type="component" value="Unassembled WGS sequence"/>
</dbReference>
<dbReference type="OMA" id="YEMKLEY"/>